<evidence type="ECO:0000313" key="1">
    <source>
        <dbReference type="EMBL" id="SFT55820.1"/>
    </source>
</evidence>
<evidence type="ECO:0008006" key="3">
    <source>
        <dbReference type="Google" id="ProtNLM"/>
    </source>
</evidence>
<dbReference type="RefSeq" id="WP_090247510.1">
    <property type="nucleotide sequence ID" value="NZ_FPAS01000001.1"/>
</dbReference>
<dbReference type="OrthoDB" id="1002568at2"/>
<evidence type="ECO:0000313" key="2">
    <source>
        <dbReference type="Proteomes" id="UP000236454"/>
    </source>
</evidence>
<name>A0A1I6YZA2_9FLAO</name>
<dbReference type="Proteomes" id="UP000236454">
    <property type="component" value="Unassembled WGS sequence"/>
</dbReference>
<protein>
    <recommendedName>
        <fullName evidence="3">Lipoprotein</fullName>
    </recommendedName>
</protein>
<keyword evidence="2" id="KW-1185">Reference proteome</keyword>
<reference evidence="1 2" key="1">
    <citation type="submission" date="2016-10" db="EMBL/GenBank/DDBJ databases">
        <authorList>
            <person name="de Groot N.N."/>
        </authorList>
    </citation>
    <scope>NUCLEOTIDE SEQUENCE [LARGE SCALE GENOMIC DNA]</scope>
    <source>
        <strain evidence="1 2">CGMCC 1.7005</strain>
    </source>
</reference>
<dbReference type="PROSITE" id="PS51257">
    <property type="entry name" value="PROKAR_LIPOPROTEIN"/>
    <property type="match status" value="1"/>
</dbReference>
<dbReference type="EMBL" id="FPAS01000001">
    <property type="protein sequence ID" value="SFT55820.1"/>
    <property type="molecule type" value="Genomic_DNA"/>
</dbReference>
<accession>A0A1I6YZA2</accession>
<dbReference type="AlphaFoldDB" id="A0A1I6YZA2"/>
<sequence length="166" mass="18772">MKLNKVSAFLGGMLVLFTACQKNEVVNYHYKNTTSSSIEIVEYRDSIGARSYDLEADYNHLETSGEVTRGCAVFRMNNVDSLKMIFDGNKTLTFYKTSLAAVDSIGEPLPAQGNDDYYNSGVQGISTGDLKNILFEENWSLETKMDELRTRDYSFEITKAYIEHAR</sequence>
<organism evidence="1 2">
    <name type="scientific">Lishizhenia tianjinensis</name>
    <dbReference type="NCBI Taxonomy" id="477690"/>
    <lineage>
        <taxon>Bacteria</taxon>
        <taxon>Pseudomonadati</taxon>
        <taxon>Bacteroidota</taxon>
        <taxon>Flavobacteriia</taxon>
        <taxon>Flavobacteriales</taxon>
        <taxon>Crocinitomicaceae</taxon>
        <taxon>Lishizhenia</taxon>
    </lineage>
</organism>
<proteinExistence type="predicted"/>
<gene>
    <name evidence="1" type="ORF">SAMN05216474_1313</name>
</gene>